<dbReference type="GO" id="GO:0004869">
    <property type="term" value="F:cysteine-type endopeptidase inhibitor activity"/>
    <property type="evidence" value="ECO:0007669"/>
    <property type="project" value="InterPro"/>
</dbReference>
<accession>A0A0A1XAN9</accession>
<name>A0A0A1XAN9_ZEUCU</name>
<feature type="chain" id="PRO_5001983502" evidence="2">
    <location>
        <begin position="27"/>
        <end position="124"/>
    </location>
</feature>
<dbReference type="PANTHER" id="PTHR12319:SF2">
    <property type="entry name" value="CYSTATIN-LIKE PROTEIN-RELATED"/>
    <property type="match status" value="1"/>
</dbReference>
<dbReference type="SUPFAM" id="SSF54403">
    <property type="entry name" value="Cystatin/monellin"/>
    <property type="match status" value="1"/>
</dbReference>
<dbReference type="InterPro" id="IPR018073">
    <property type="entry name" value="Prot_inh_cystat_CS"/>
</dbReference>
<comment type="similarity">
    <text evidence="1">Belongs to the cystatin family.</text>
</comment>
<dbReference type="MEROPS" id="I25.013"/>
<dbReference type="CDD" id="cd00042">
    <property type="entry name" value="CY"/>
    <property type="match status" value="1"/>
</dbReference>
<feature type="domain" description="Cystatin" evidence="3">
    <location>
        <begin position="25"/>
        <end position="115"/>
    </location>
</feature>
<dbReference type="Gene3D" id="3.10.450.10">
    <property type="match status" value="1"/>
</dbReference>
<dbReference type="InterPro" id="IPR000010">
    <property type="entry name" value="Cystatin_dom"/>
</dbReference>
<evidence type="ECO:0000259" key="3">
    <source>
        <dbReference type="SMART" id="SM00043"/>
    </source>
</evidence>
<dbReference type="PANTHER" id="PTHR12319">
    <property type="entry name" value="CYSTATIN-RELATED"/>
    <property type="match status" value="1"/>
</dbReference>
<reference evidence="4" key="1">
    <citation type="submission" date="2014-11" db="EMBL/GenBank/DDBJ databases">
        <authorList>
            <person name="Geib S."/>
        </authorList>
    </citation>
    <scope>NUCLEOTIDE SEQUENCE</scope>
</reference>
<dbReference type="PROSITE" id="PS00287">
    <property type="entry name" value="CYSTATIN"/>
    <property type="match status" value="1"/>
</dbReference>
<protein>
    <submittedName>
        <fullName evidence="4">Sarcocystatin-A</fullName>
    </submittedName>
</protein>
<sequence>MLNLKFSLLTICALYAFFSLPNESSAVGAPQNLSGNDLKIAITILEKALSKSSAGDGPSYKLAKVNSASKQVVAGTLYKYNVDLINNDNNVRKCNVEIWARQWLLNGNQVTIACSGEKVIRYSA</sequence>
<dbReference type="Pfam" id="PF00031">
    <property type="entry name" value="Cystatin"/>
    <property type="match status" value="1"/>
</dbReference>
<keyword evidence="2" id="KW-0732">Signal</keyword>
<evidence type="ECO:0000256" key="1">
    <source>
        <dbReference type="ARBA" id="ARBA00009403"/>
    </source>
</evidence>
<dbReference type="EMBL" id="GBXI01006544">
    <property type="protein sequence ID" value="JAD07748.1"/>
    <property type="molecule type" value="Transcribed_RNA"/>
</dbReference>
<dbReference type="InterPro" id="IPR046350">
    <property type="entry name" value="Cystatin_sf"/>
</dbReference>
<organism evidence="4">
    <name type="scientific">Zeugodacus cucurbitae</name>
    <name type="common">Melon fruit fly</name>
    <name type="synonym">Bactrocera cucurbitae</name>
    <dbReference type="NCBI Taxonomy" id="28588"/>
    <lineage>
        <taxon>Eukaryota</taxon>
        <taxon>Metazoa</taxon>
        <taxon>Ecdysozoa</taxon>
        <taxon>Arthropoda</taxon>
        <taxon>Hexapoda</taxon>
        <taxon>Insecta</taxon>
        <taxon>Pterygota</taxon>
        <taxon>Neoptera</taxon>
        <taxon>Endopterygota</taxon>
        <taxon>Diptera</taxon>
        <taxon>Brachycera</taxon>
        <taxon>Muscomorpha</taxon>
        <taxon>Tephritoidea</taxon>
        <taxon>Tephritidae</taxon>
        <taxon>Zeugodacus</taxon>
        <taxon>Zeugodacus</taxon>
    </lineage>
</organism>
<dbReference type="AlphaFoldDB" id="A0A0A1XAN9"/>
<proteinExistence type="inferred from homology"/>
<dbReference type="InterPro" id="IPR053128">
    <property type="entry name" value="Cystatin-like"/>
</dbReference>
<feature type="signal peptide" evidence="2">
    <location>
        <begin position="1"/>
        <end position="26"/>
    </location>
</feature>
<evidence type="ECO:0000313" key="4">
    <source>
        <dbReference type="EMBL" id="JAD07748.1"/>
    </source>
</evidence>
<reference evidence="4" key="2">
    <citation type="journal article" date="2015" name="Gigascience">
        <title>Reconstructing a comprehensive transcriptome assembly of a white-pupal translocated strain of the pest fruit fly Bactrocera cucurbitae.</title>
        <authorList>
            <person name="Sim S.B."/>
            <person name="Calla B."/>
            <person name="Hall B."/>
            <person name="DeRego T."/>
            <person name="Geib S.M."/>
        </authorList>
    </citation>
    <scope>NUCLEOTIDE SEQUENCE</scope>
</reference>
<gene>
    <name evidence="4" type="primary">CYTA_0</name>
    <name evidence="4" type="ORF">g.4040</name>
</gene>
<evidence type="ECO:0000256" key="2">
    <source>
        <dbReference type="SAM" id="SignalP"/>
    </source>
</evidence>
<dbReference type="SMART" id="SM00043">
    <property type="entry name" value="CY"/>
    <property type="match status" value="1"/>
</dbReference>